<reference evidence="5 6" key="1">
    <citation type="submission" date="2024-03" db="EMBL/GenBank/DDBJ databases">
        <title>Human intestinal bacterial collection.</title>
        <authorList>
            <person name="Pauvert C."/>
            <person name="Hitch T.C.A."/>
            <person name="Clavel T."/>
        </authorList>
    </citation>
    <scope>NUCLEOTIDE SEQUENCE [LARGE SCALE GENOMIC DNA]</scope>
    <source>
        <strain evidence="5 6">CLA-JM-H16</strain>
    </source>
</reference>
<evidence type="ECO:0000256" key="2">
    <source>
        <dbReference type="ARBA" id="ARBA00022695"/>
    </source>
</evidence>
<dbReference type="SUPFAM" id="SSF55347">
    <property type="entry name" value="Glyceraldehyde-3-phosphate dehydrogenase-like, C-terminal domain"/>
    <property type="match status" value="1"/>
</dbReference>
<dbReference type="EMBL" id="JBBMEJ010000016">
    <property type="protein sequence ID" value="MEQ2371817.1"/>
    <property type="molecule type" value="Genomic_DNA"/>
</dbReference>
<feature type="domain" description="Cytidyltransferase-like" evidence="4">
    <location>
        <begin position="5"/>
        <end position="124"/>
    </location>
</feature>
<keyword evidence="1" id="KW-0808">Transferase</keyword>
<name>A0ABV1BIS3_9FIRM</name>
<dbReference type="PANTHER" id="PTHR43793">
    <property type="entry name" value="FAD SYNTHASE"/>
    <property type="match status" value="1"/>
</dbReference>
<dbReference type="Gene3D" id="3.30.360.10">
    <property type="entry name" value="Dihydrodipicolinate Reductase, domain 2"/>
    <property type="match status" value="1"/>
</dbReference>
<dbReference type="InterPro" id="IPR014729">
    <property type="entry name" value="Rossmann-like_a/b/a_fold"/>
</dbReference>
<dbReference type="NCBIfam" id="TIGR00125">
    <property type="entry name" value="cyt_tran_rel"/>
    <property type="match status" value="1"/>
</dbReference>
<dbReference type="Gene3D" id="3.40.50.720">
    <property type="entry name" value="NAD(P)-binding Rossmann-like Domain"/>
    <property type="match status" value="1"/>
</dbReference>
<dbReference type="PANTHER" id="PTHR43793:SF1">
    <property type="entry name" value="FAD SYNTHASE"/>
    <property type="match status" value="1"/>
</dbReference>
<dbReference type="InterPro" id="IPR000683">
    <property type="entry name" value="Gfo/Idh/MocA-like_OxRdtase_N"/>
</dbReference>
<dbReference type="GO" id="GO:0016779">
    <property type="term" value="F:nucleotidyltransferase activity"/>
    <property type="evidence" value="ECO:0007669"/>
    <property type="project" value="UniProtKB-KW"/>
</dbReference>
<protein>
    <submittedName>
        <fullName evidence="5">Adenylyltransferase/cytidyltransferase family protein</fullName>
    </submittedName>
</protein>
<organism evidence="5 6">
    <name type="scientific">Blautia aquisgranensis</name>
    <dbReference type="NCBI Taxonomy" id="3133153"/>
    <lineage>
        <taxon>Bacteria</taxon>
        <taxon>Bacillati</taxon>
        <taxon>Bacillota</taxon>
        <taxon>Clostridia</taxon>
        <taxon>Lachnospirales</taxon>
        <taxon>Lachnospiraceae</taxon>
        <taxon>Blautia</taxon>
    </lineage>
</organism>
<dbReference type="Pfam" id="PF01467">
    <property type="entry name" value="CTP_transf_like"/>
    <property type="match status" value="1"/>
</dbReference>
<evidence type="ECO:0000256" key="1">
    <source>
        <dbReference type="ARBA" id="ARBA00022679"/>
    </source>
</evidence>
<evidence type="ECO:0000313" key="6">
    <source>
        <dbReference type="Proteomes" id="UP001473063"/>
    </source>
</evidence>
<dbReference type="Pfam" id="PF01408">
    <property type="entry name" value="GFO_IDH_MocA"/>
    <property type="match status" value="1"/>
</dbReference>
<evidence type="ECO:0000313" key="5">
    <source>
        <dbReference type="EMBL" id="MEQ2371817.1"/>
    </source>
</evidence>
<keyword evidence="6" id="KW-1185">Reference proteome</keyword>
<proteinExistence type="predicted"/>
<comment type="caution">
    <text evidence="5">The sequence shown here is derived from an EMBL/GenBank/DDBJ whole genome shotgun (WGS) entry which is preliminary data.</text>
</comment>
<sequence length="433" mass="49340">MKKVITYGTFDLFHQGHYNILKRARELGDYLIVGVTSESYDIERGKLNVKDSLLKRIENVRKTGFADEIIVEEYQGQKISDVIKYNIDLLVLGSDWKGKFDYLKNYCDVVYLERTKNISSTKLRSEGTIYSIGVVTDDTEDNGMVQESKFVSGLHVESVYSEDIFVAREFCDRYELDSYGTDYEQFLNNLDIVYIKSGMKNRAFYIRQAIQNGKHVISDTPMTLDTGEQKALFALAKKQGVILVERLTLVYLRAFTQLVWLTHGELVGDVVAVKCAISQDDFEGGKSFNETVSQALCACIKLLGMSYHEVNTNAVRGSSGEFIYDMITVNYPGALATIEIGTTVDVENELVVIGSKGRITVPNDWWNTGYFEAKVEGQEFLKRYSFNFEGNGLRYLLQELTIMIRDKRTECTRLFYEESETLAELLNIIDQRG</sequence>
<keyword evidence="2 5" id="KW-0548">Nucleotidyltransferase</keyword>
<dbReference type="InterPro" id="IPR050385">
    <property type="entry name" value="Archaeal_FAD_synthase"/>
</dbReference>
<feature type="domain" description="Gfo/Idh/MocA-like oxidoreductase N-terminal" evidence="3">
    <location>
        <begin position="153"/>
        <end position="243"/>
    </location>
</feature>
<dbReference type="SUPFAM" id="SSF51735">
    <property type="entry name" value="NAD(P)-binding Rossmann-fold domains"/>
    <property type="match status" value="1"/>
</dbReference>
<dbReference type="Gene3D" id="3.40.50.620">
    <property type="entry name" value="HUPs"/>
    <property type="match status" value="1"/>
</dbReference>
<dbReference type="InterPro" id="IPR036291">
    <property type="entry name" value="NAD(P)-bd_dom_sf"/>
</dbReference>
<accession>A0ABV1BIS3</accession>
<dbReference type="Proteomes" id="UP001473063">
    <property type="component" value="Unassembled WGS sequence"/>
</dbReference>
<dbReference type="SUPFAM" id="SSF52374">
    <property type="entry name" value="Nucleotidylyl transferase"/>
    <property type="match status" value="1"/>
</dbReference>
<gene>
    <name evidence="5" type="ORF">WMO28_12945</name>
</gene>
<evidence type="ECO:0000259" key="4">
    <source>
        <dbReference type="Pfam" id="PF01467"/>
    </source>
</evidence>
<dbReference type="InterPro" id="IPR004821">
    <property type="entry name" value="Cyt_trans-like"/>
</dbReference>
<dbReference type="RefSeq" id="WP_178642679.1">
    <property type="nucleotide sequence ID" value="NZ_JBBMEJ010000016.1"/>
</dbReference>
<evidence type="ECO:0000259" key="3">
    <source>
        <dbReference type="Pfam" id="PF01408"/>
    </source>
</evidence>